<feature type="domain" description="HTH LytTR-type" evidence="1">
    <location>
        <begin position="134"/>
        <end position="230"/>
    </location>
</feature>
<protein>
    <submittedName>
        <fullName evidence="2">LytTR family DNA-binding domain-containing protein</fullName>
    </submittedName>
</protein>
<organism evidence="2 3">
    <name type="scientific">Candidatus Eubacterium faecipullorum</name>
    <dbReference type="NCBI Taxonomy" id="2838571"/>
    <lineage>
        <taxon>Bacteria</taxon>
        <taxon>Bacillati</taxon>
        <taxon>Bacillota</taxon>
        <taxon>Clostridia</taxon>
        <taxon>Eubacteriales</taxon>
        <taxon>Eubacteriaceae</taxon>
        <taxon>Eubacterium</taxon>
    </lineage>
</organism>
<dbReference type="Pfam" id="PF04397">
    <property type="entry name" value="LytTR"/>
    <property type="match status" value="1"/>
</dbReference>
<reference evidence="2" key="1">
    <citation type="journal article" date="2021" name="PeerJ">
        <title>Extensive microbial diversity within the chicken gut microbiome revealed by metagenomics and culture.</title>
        <authorList>
            <person name="Gilroy R."/>
            <person name="Ravi A."/>
            <person name="Getino M."/>
            <person name="Pursley I."/>
            <person name="Horton D.L."/>
            <person name="Alikhan N.F."/>
            <person name="Baker D."/>
            <person name="Gharbi K."/>
            <person name="Hall N."/>
            <person name="Watson M."/>
            <person name="Adriaenssens E.M."/>
            <person name="Foster-Nyarko E."/>
            <person name="Jarju S."/>
            <person name="Secka A."/>
            <person name="Antonio M."/>
            <person name="Oren A."/>
            <person name="Chaudhuri R.R."/>
            <person name="La Ragione R."/>
            <person name="Hildebrand F."/>
            <person name="Pallen M.J."/>
        </authorList>
    </citation>
    <scope>NUCLEOTIDE SEQUENCE</scope>
    <source>
        <strain evidence="2">421</strain>
    </source>
</reference>
<proteinExistence type="predicted"/>
<sequence>MNIAICGADGAFQDELRQRLFSYCGSRRLPLELFEYTDVRKMEADRRPVDIAFFDELPGPLYGIEAAREFKKRNPRVILIITAEDSKRIDDAFDIKAFRYFEKPVETQRLFASLDCAVKRIDESTVAFVHTHTGEMLRIPAKKIVFVETSGRKTRVVTENAEYSSAFKISQWKKMLRASCFAFPHSSYIVNMRYVESFARSKLTLKYPHGEYEVPVSANRQAEFKLHYLLFNNMHP</sequence>
<comment type="caution">
    <text evidence="2">The sequence shown here is derived from an EMBL/GenBank/DDBJ whole genome shotgun (WGS) entry which is preliminary data.</text>
</comment>
<dbReference type="SMART" id="SM00850">
    <property type="entry name" value="LytTR"/>
    <property type="match status" value="1"/>
</dbReference>
<name>A0A9D1REC7_9FIRM</name>
<keyword evidence="2" id="KW-0238">DNA-binding</keyword>
<accession>A0A9D1REC7</accession>
<dbReference type="PANTHER" id="PTHR37299">
    <property type="entry name" value="TRANSCRIPTIONAL REGULATOR-RELATED"/>
    <property type="match status" value="1"/>
</dbReference>
<evidence type="ECO:0000313" key="2">
    <source>
        <dbReference type="EMBL" id="HIW86299.1"/>
    </source>
</evidence>
<dbReference type="EMBL" id="DXGE01000032">
    <property type="protein sequence ID" value="HIW86299.1"/>
    <property type="molecule type" value="Genomic_DNA"/>
</dbReference>
<reference evidence="2" key="2">
    <citation type="submission" date="2021-04" db="EMBL/GenBank/DDBJ databases">
        <authorList>
            <person name="Gilroy R."/>
        </authorList>
    </citation>
    <scope>NUCLEOTIDE SEQUENCE</scope>
    <source>
        <strain evidence="2">421</strain>
    </source>
</reference>
<dbReference type="Gene3D" id="3.40.50.2300">
    <property type="match status" value="1"/>
</dbReference>
<dbReference type="PROSITE" id="PS50930">
    <property type="entry name" value="HTH_LYTTR"/>
    <property type="match status" value="1"/>
</dbReference>
<dbReference type="GO" id="GO:0003677">
    <property type="term" value="F:DNA binding"/>
    <property type="evidence" value="ECO:0007669"/>
    <property type="project" value="UniProtKB-KW"/>
</dbReference>
<dbReference type="InterPro" id="IPR007492">
    <property type="entry name" value="LytTR_DNA-bd_dom"/>
</dbReference>
<dbReference type="GO" id="GO:0000156">
    <property type="term" value="F:phosphorelay response regulator activity"/>
    <property type="evidence" value="ECO:0007669"/>
    <property type="project" value="InterPro"/>
</dbReference>
<evidence type="ECO:0000259" key="1">
    <source>
        <dbReference type="PROSITE" id="PS50930"/>
    </source>
</evidence>
<dbReference type="InterPro" id="IPR046947">
    <property type="entry name" value="LytR-like"/>
</dbReference>
<gene>
    <name evidence="2" type="ORF">IAA48_07380</name>
</gene>
<dbReference type="PANTHER" id="PTHR37299:SF1">
    <property type="entry name" value="STAGE 0 SPORULATION PROTEIN A HOMOLOG"/>
    <property type="match status" value="1"/>
</dbReference>
<dbReference type="SUPFAM" id="SSF52172">
    <property type="entry name" value="CheY-like"/>
    <property type="match status" value="1"/>
</dbReference>
<dbReference type="Proteomes" id="UP000824205">
    <property type="component" value="Unassembled WGS sequence"/>
</dbReference>
<evidence type="ECO:0000313" key="3">
    <source>
        <dbReference type="Proteomes" id="UP000824205"/>
    </source>
</evidence>
<dbReference type="Gene3D" id="2.40.50.1020">
    <property type="entry name" value="LytTr DNA-binding domain"/>
    <property type="match status" value="1"/>
</dbReference>
<dbReference type="InterPro" id="IPR011006">
    <property type="entry name" value="CheY-like_superfamily"/>
</dbReference>
<dbReference type="AlphaFoldDB" id="A0A9D1REC7"/>